<gene>
    <name evidence="3" type="ordered locus">Hmuk_2046</name>
</gene>
<dbReference type="GeneID" id="8411577"/>
<dbReference type="EMBL" id="CP001688">
    <property type="protein sequence ID" value="ACV48159.1"/>
    <property type="molecule type" value="Genomic_DNA"/>
</dbReference>
<dbReference type="Gene3D" id="3.90.550.10">
    <property type="entry name" value="Spore Coat Polysaccharide Biosynthesis Protein SpsA, Chain A"/>
    <property type="match status" value="1"/>
</dbReference>
<evidence type="ECO:0000313" key="3">
    <source>
        <dbReference type="EMBL" id="ACV48159.1"/>
    </source>
</evidence>
<keyword evidence="1" id="KW-0812">Transmembrane</keyword>
<accession>C7NW30</accession>
<keyword evidence="1" id="KW-0472">Membrane</keyword>
<dbReference type="KEGG" id="hmu:Hmuk_2046"/>
<feature type="transmembrane region" description="Helical" evidence="1">
    <location>
        <begin position="243"/>
        <end position="261"/>
    </location>
</feature>
<dbReference type="PANTHER" id="PTHR43685:SF2">
    <property type="entry name" value="GLYCOSYLTRANSFERASE 2-LIKE DOMAIN-CONTAINING PROTEIN"/>
    <property type="match status" value="1"/>
</dbReference>
<protein>
    <submittedName>
        <fullName evidence="3">Glycosyl transferase family 2</fullName>
    </submittedName>
</protein>
<dbReference type="RefSeq" id="WP_015763001.1">
    <property type="nucleotide sequence ID" value="NC_013202.1"/>
</dbReference>
<keyword evidence="1" id="KW-1133">Transmembrane helix</keyword>
<dbReference type="Proteomes" id="UP000001746">
    <property type="component" value="Chromosome"/>
</dbReference>
<dbReference type="GeneID" id="42179944"/>
<dbReference type="HOGENOM" id="CLU_812828_0_0_2"/>
<evidence type="ECO:0000256" key="1">
    <source>
        <dbReference type="SAM" id="Phobius"/>
    </source>
</evidence>
<dbReference type="GO" id="GO:0016740">
    <property type="term" value="F:transferase activity"/>
    <property type="evidence" value="ECO:0007669"/>
    <property type="project" value="UniProtKB-KW"/>
</dbReference>
<dbReference type="InterPro" id="IPR050834">
    <property type="entry name" value="Glycosyltransf_2"/>
</dbReference>
<dbReference type="eggNOG" id="arCOG01385">
    <property type="taxonomic scope" value="Archaea"/>
</dbReference>
<feature type="transmembrane region" description="Helical" evidence="1">
    <location>
        <begin position="267"/>
        <end position="284"/>
    </location>
</feature>
<feature type="domain" description="Glycosyltransferase 2-like" evidence="2">
    <location>
        <begin position="22"/>
        <end position="131"/>
    </location>
</feature>
<organism evidence="3 4">
    <name type="scientific">Halomicrobium mukohataei (strain ATCC 700874 / DSM 12286 / JCM 9738 / NCIMB 13541)</name>
    <name type="common">Haloarcula mukohataei</name>
    <dbReference type="NCBI Taxonomy" id="485914"/>
    <lineage>
        <taxon>Archaea</taxon>
        <taxon>Methanobacteriati</taxon>
        <taxon>Methanobacteriota</taxon>
        <taxon>Stenosarchaea group</taxon>
        <taxon>Halobacteria</taxon>
        <taxon>Halobacteriales</taxon>
        <taxon>Haloarculaceae</taxon>
        <taxon>Halomicrobium</taxon>
    </lineage>
</organism>
<sequence>MSCRGQATSGHSSDTASDLSLSVVVVTYNEADRIEACLDAIFEACRRFERTEVVMVDSRSTDETIALAANYPIRVYRLPASTDRTPGAGRYVGTQVTSADPVLFVDGDMIVEPSWVAAAAARLRSEPAVAGVDGCLNDASGRTERRVDTLRGVVLYDRAILASVGGFDPHLQALEDVELGFRLRNAGYHLVRLPIVAATHPFGDGLPELRRRWRSGYYFGRGQVLRKWSRSPRMVARVCHYSRLYAVMGGWTALGIFATGSLGPVGLLAWCCVTAALVGVCLRLKGRTWVENKSISLAPVWAGALVGFLGPHPPPSSYPVGRVELIATPTGRSSGAVGGIR</sequence>
<dbReference type="InterPro" id="IPR001173">
    <property type="entry name" value="Glyco_trans_2-like"/>
</dbReference>
<evidence type="ECO:0000259" key="2">
    <source>
        <dbReference type="Pfam" id="PF00535"/>
    </source>
</evidence>
<dbReference type="Pfam" id="PF00535">
    <property type="entry name" value="Glycos_transf_2"/>
    <property type="match status" value="1"/>
</dbReference>
<reference evidence="3 4" key="1">
    <citation type="journal article" date="2009" name="Stand. Genomic Sci.">
        <title>Complete genome sequence of Halomicrobium mukohataei type strain (arg-2).</title>
        <authorList>
            <person name="Tindall B.J."/>
            <person name="Schneider S."/>
            <person name="Lapidus A."/>
            <person name="Copeland A."/>
            <person name="Glavina Del Rio T."/>
            <person name="Nolan M."/>
            <person name="Lucas S."/>
            <person name="Chen F."/>
            <person name="Tice H."/>
            <person name="Cheng J.F."/>
            <person name="Saunders E."/>
            <person name="Bruce D."/>
            <person name="Goodwin L."/>
            <person name="Pitluck S."/>
            <person name="Mikhailova N."/>
            <person name="Pati A."/>
            <person name="Ivanova N."/>
            <person name="Mavrommatis K."/>
            <person name="Chen A."/>
            <person name="Palaniappan K."/>
            <person name="Chain P."/>
            <person name="Land M."/>
            <person name="Hauser L."/>
            <person name="Chang Y.J."/>
            <person name="Jeffries C.D."/>
            <person name="Brettin T."/>
            <person name="Han C."/>
            <person name="Rohde M."/>
            <person name="Goker M."/>
            <person name="Bristow J."/>
            <person name="Eisen J.A."/>
            <person name="Markowitz V."/>
            <person name="Hugenholtz P."/>
            <person name="Klenk H.P."/>
            <person name="Kyrpides N.C."/>
            <person name="Detter J.C."/>
        </authorList>
    </citation>
    <scope>NUCLEOTIDE SEQUENCE [LARGE SCALE GENOMIC DNA]</scope>
    <source>
        <strain evidence="4">ATCC 700874 / DSM 12286 / JCM 9738 / NCIMB 13541</strain>
    </source>
</reference>
<dbReference type="CDD" id="cd00761">
    <property type="entry name" value="Glyco_tranf_GTA_type"/>
    <property type="match status" value="1"/>
</dbReference>
<name>C7NW30_HALMD</name>
<dbReference type="InterPro" id="IPR029044">
    <property type="entry name" value="Nucleotide-diphossugar_trans"/>
</dbReference>
<evidence type="ECO:0000313" key="4">
    <source>
        <dbReference type="Proteomes" id="UP000001746"/>
    </source>
</evidence>
<keyword evidence="4" id="KW-1185">Reference proteome</keyword>
<dbReference type="AlphaFoldDB" id="C7NW30"/>
<dbReference type="STRING" id="485914.Hmuk_2046"/>
<proteinExistence type="predicted"/>
<dbReference type="CAZy" id="GT2">
    <property type="family name" value="Glycosyltransferase Family 2"/>
</dbReference>
<keyword evidence="3" id="KW-0808">Transferase</keyword>
<dbReference type="SUPFAM" id="SSF53448">
    <property type="entry name" value="Nucleotide-diphospho-sugar transferases"/>
    <property type="match status" value="1"/>
</dbReference>
<dbReference type="PANTHER" id="PTHR43685">
    <property type="entry name" value="GLYCOSYLTRANSFERASE"/>
    <property type="match status" value="1"/>
</dbReference>